<dbReference type="EMBL" id="BMTL01000038">
    <property type="protein sequence ID" value="GGS20981.1"/>
    <property type="molecule type" value="Genomic_DNA"/>
</dbReference>
<accession>A0A918G6F6</accession>
<feature type="compositionally biased region" description="Low complexity" evidence="1">
    <location>
        <begin position="20"/>
        <end position="41"/>
    </location>
</feature>
<protein>
    <submittedName>
        <fullName evidence="2">Uncharacterized protein</fullName>
    </submittedName>
</protein>
<keyword evidence="3" id="KW-1185">Reference proteome</keyword>
<gene>
    <name evidence="2" type="ORF">GCM10010269_69890</name>
</gene>
<reference evidence="2" key="1">
    <citation type="journal article" date="2014" name="Int. J. Syst. Evol. Microbiol.">
        <title>Complete genome sequence of Corynebacterium casei LMG S-19264T (=DSM 44701T), isolated from a smear-ripened cheese.</title>
        <authorList>
            <consortium name="US DOE Joint Genome Institute (JGI-PGF)"/>
            <person name="Walter F."/>
            <person name="Albersmeier A."/>
            <person name="Kalinowski J."/>
            <person name="Ruckert C."/>
        </authorList>
    </citation>
    <scope>NUCLEOTIDE SEQUENCE</scope>
    <source>
        <strain evidence="2">JCM 4386</strain>
    </source>
</reference>
<name>A0A918G6F6_9ACTN</name>
<dbReference type="AlphaFoldDB" id="A0A918G6F6"/>
<organism evidence="2 3">
    <name type="scientific">Streptomyces humidus</name>
    <dbReference type="NCBI Taxonomy" id="52259"/>
    <lineage>
        <taxon>Bacteria</taxon>
        <taxon>Bacillati</taxon>
        <taxon>Actinomycetota</taxon>
        <taxon>Actinomycetes</taxon>
        <taxon>Kitasatosporales</taxon>
        <taxon>Streptomycetaceae</taxon>
        <taxon>Streptomyces</taxon>
    </lineage>
</organism>
<evidence type="ECO:0000313" key="2">
    <source>
        <dbReference type="EMBL" id="GGS20981.1"/>
    </source>
</evidence>
<evidence type="ECO:0000256" key="1">
    <source>
        <dbReference type="SAM" id="MobiDB-lite"/>
    </source>
</evidence>
<comment type="caution">
    <text evidence="2">The sequence shown here is derived from an EMBL/GenBank/DDBJ whole genome shotgun (WGS) entry which is preliminary data.</text>
</comment>
<proteinExistence type="predicted"/>
<sequence length="69" mass="6892">MDPVEPAAPADDEELDESSSEPPHAVSATESPAAPAAATTVRRAGPDADLIDALVMLWGSLPGGTVGLP</sequence>
<reference evidence="2" key="2">
    <citation type="submission" date="2020-09" db="EMBL/GenBank/DDBJ databases">
        <authorList>
            <person name="Sun Q."/>
            <person name="Ohkuma M."/>
        </authorList>
    </citation>
    <scope>NUCLEOTIDE SEQUENCE</scope>
    <source>
        <strain evidence="2">JCM 4386</strain>
    </source>
</reference>
<evidence type="ECO:0000313" key="3">
    <source>
        <dbReference type="Proteomes" id="UP000606194"/>
    </source>
</evidence>
<dbReference type="Proteomes" id="UP000606194">
    <property type="component" value="Unassembled WGS sequence"/>
</dbReference>
<feature type="compositionally biased region" description="Acidic residues" evidence="1">
    <location>
        <begin position="10"/>
        <end position="19"/>
    </location>
</feature>
<feature type="region of interest" description="Disordered" evidence="1">
    <location>
        <begin position="1"/>
        <end position="41"/>
    </location>
</feature>